<sequence length="416" mass="46040">MYKSKLQEVCQNKKWALPKYCCMKDGEDHSPKFKASVVVNGINFDSPPSCKSSKEAHNEAAKFAFLHFTSGGSLSATEDIGLTKVEGECQSLQDKNTSEINRGGSLVEDSGLTKTEEACQFPSEIKQEDSHYQYKMKLQIYAKRKKLGVPVYHSKRKSSSRDIYFEATVEVAGQLFKSPGAYKTAEDAEDAVAQLALMKLVTVAFEKSNTSSCKSFLQELAQHDEFCLPDYKTISVGERHNLKFFSSVEIEGEIFHGDGAKSKKQAEENAAKVAYTALTKCKSFHACDPSIVSSDLEREVVKTEPRMDSLSISVGQEKFKDEKKMVNASRISLGVQELSVDEKSPSAMIPPKSSTVSNANSSARKTAETKSYLLSNRFRVYKSIPDEVFPSGTIVLPIAEDKWAVVSLQFPNEKCG</sequence>
<evidence type="ECO:0000256" key="1">
    <source>
        <dbReference type="ARBA" id="ARBA00022737"/>
    </source>
</evidence>
<keyword evidence="2 3" id="KW-0694">RNA-binding</keyword>
<comment type="caution">
    <text evidence="6">The sequence shown here is derived from an EMBL/GenBank/DDBJ whole genome shotgun (WGS) entry which is preliminary data.</text>
</comment>
<proteinExistence type="predicted"/>
<dbReference type="SUPFAM" id="SSF54768">
    <property type="entry name" value="dsRNA-binding domain-like"/>
    <property type="match status" value="3"/>
</dbReference>
<evidence type="ECO:0000313" key="6">
    <source>
        <dbReference type="EMBL" id="KAJ8529098.1"/>
    </source>
</evidence>
<gene>
    <name evidence="6" type="ORF">K7X08_035933</name>
</gene>
<keyword evidence="1" id="KW-0677">Repeat</keyword>
<evidence type="ECO:0000313" key="7">
    <source>
        <dbReference type="Proteomes" id="UP001152561"/>
    </source>
</evidence>
<feature type="region of interest" description="Disordered" evidence="4">
    <location>
        <begin position="342"/>
        <end position="362"/>
    </location>
</feature>
<evidence type="ECO:0000256" key="4">
    <source>
        <dbReference type="SAM" id="MobiDB-lite"/>
    </source>
</evidence>
<evidence type="ECO:0000259" key="5">
    <source>
        <dbReference type="PROSITE" id="PS50137"/>
    </source>
</evidence>
<keyword evidence="7" id="KW-1185">Reference proteome</keyword>
<evidence type="ECO:0000256" key="2">
    <source>
        <dbReference type="ARBA" id="ARBA00022884"/>
    </source>
</evidence>
<dbReference type="OrthoDB" id="5274873at2759"/>
<dbReference type="Proteomes" id="UP001152561">
    <property type="component" value="Unassembled WGS sequence"/>
</dbReference>
<evidence type="ECO:0000256" key="3">
    <source>
        <dbReference type="PROSITE-ProRule" id="PRU00266"/>
    </source>
</evidence>
<feature type="domain" description="DRBM" evidence="5">
    <location>
        <begin position="1"/>
        <end position="70"/>
    </location>
</feature>
<dbReference type="SMART" id="SM00358">
    <property type="entry name" value="DSRM"/>
    <property type="match status" value="3"/>
</dbReference>
<dbReference type="PANTHER" id="PTHR46031:SF31">
    <property type="entry name" value="DOUBLE-STRANDED RNA-BINDING PROTEIN 1-LIKE"/>
    <property type="match status" value="1"/>
</dbReference>
<name>A0A9Q1L7X4_9SOLA</name>
<reference evidence="7" key="1">
    <citation type="journal article" date="2023" name="Proc. Natl. Acad. Sci. U.S.A.">
        <title>Genomic and structural basis for evolution of tropane alkaloid biosynthesis.</title>
        <authorList>
            <person name="Wanga Y.-J."/>
            <person name="Taina T."/>
            <person name="Yua J.-Y."/>
            <person name="Lia J."/>
            <person name="Xua B."/>
            <person name="Chenc J."/>
            <person name="D'Auriad J.C."/>
            <person name="Huanga J.-P."/>
            <person name="Huanga S.-X."/>
        </authorList>
    </citation>
    <scope>NUCLEOTIDE SEQUENCE [LARGE SCALE GENOMIC DNA]</scope>
    <source>
        <strain evidence="7">cv. KIB-2019</strain>
    </source>
</reference>
<protein>
    <recommendedName>
        <fullName evidence="5">DRBM domain-containing protein</fullName>
    </recommendedName>
</protein>
<dbReference type="GO" id="GO:0003723">
    <property type="term" value="F:RNA binding"/>
    <property type="evidence" value="ECO:0007669"/>
    <property type="project" value="UniProtKB-UniRule"/>
</dbReference>
<dbReference type="EMBL" id="JAJAGQ010000022">
    <property type="protein sequence ID" value="KAJ8529098.1"/>
    <property type="molecule type" value="Genomic_DNA"/>
</dbReference>
<accession>A0A9Q1L7X4</accession>
<feature type="compositionally biased region" description="Polar residues" evidence="4">
    <location>
        <begin position="352"/>
        <end position="362"/>
    </location>
</feature>
<dbReference type="Gene3D" id="3.30.160.20">
    <property type="match status" value="3"/>
</dbReference>
<organism evidence="6 7">
    <name type="scientific">Anisodus acutangulus</name>
    <dbReference type="NCBI Taxonomy" id="402998"/>
    <lineage>
        <taxon>Eukaryota</taxon>
        <taxon>Viridiplantae</taxon>
        <taxon>Streptophyta</taxon>
        <taxon>Embryophyta</taxon>
        <taxon>Tracheophyta</taxon>
        <taxon>Spermatophyta</taxon>
        <taxon>Magnoliopsida</taxon>
        <taxon>eudicotyledons</taxon>
        <taxon>Gunneridae</taxon>
        <taxon>Pentapetalae</taxon>
        <taxon>asterids</taxon>
        <taxon>lamiids</taxon>
        <taxon>Solanales</taxon>
        <taxon>Solanaceae</taxon>
        <taxon>Solanoideae</taxon>
        <taxon>Hyoscyameae</taxon>
        <taxon>Anisodus</taxon>
    </lineage>
</organism>
<feature type="domain" description="DRBM" evidence="5">
    <location>
        <begin position="212"/>
        <end position="280"/>
    </location>
</feature>
<dbReference type="PROSITE" id="PS50137">
    <property type="entry name" value="DS_RBD"/>
    <property type="match status" value="2"/>
</dbReference>
<dbReference type="Pfam" id="PF00035">
    <property type="entry name" value="dsrm"/>
    <property type="match status" value="3"/>
</dbReference>
<dbReference type="AlphaFoldDB" id="A0A9Q1L7X4"/>
<dbReference type="PANTHER" id="PTHR46031">
    <property type="match status" value="1"/>
</dbReference>
<dbReference type="InterPro" id="IPR014720">
    <property type="entry name" value="dsRBD_dom"/>
</dbReference>